<evidence type="ECO:0000313" key="1">
    <source>
        <dbReference type="EMBL" id="PIN22834.1"/>
    </source>
</evidence>
<keyword evidence="2" id="KW-1185">Reference proteome</keyword>
<organism evidence="1 2">
    <name type="scientific">Handroanthus impetiginosus</name>
    <dbReference type="NCBI Taxonomy" id="429701"/>
    <lineage>
        <taxon>Eukaryota</taxon>
        <taxon>Viridiplantae</taxon>
        <taxon>Streptophyta</taxon>
        <taxon>Embryophyta</taxon>
        <taxon>Tracheophyta</taxon>
        <taxon>Spermatophyta</taxon>
        <taxon>Magnoliopsida</taxon>
        <taxon>eudicotyledons</taxon>
        <taxon>Gunneridae</taxon>
        <taxon>Pentapetalae</taxon>
        <taxon>asterids</taxon>
        <taxon>lamiids</taxon>
        <taxon>Lamiales</taxon>
        <taxon>Bignoniaceae</taxon>
        <taxon>Crescentiina</taxon>
        <taxon>Tabebuia alliance</taxon>
        <taxon>Handroanthus</taxon>
    </lineage>
</organism>
<sequence>MCDHFREEHKRNSTNGPTATRYFFDLGREIYLSDKVLKVINDYCTCPSPHQVCLVLKFYHRLFFIRP</sequence>
<comment type="caution">
    <text evidence="1">The sequence shown here is derived from an EMBL/GenBank/DDBJ whole genome shotgun (WGS) entry which is preliminary data.</text>
</comment>
<dbReference type="AlphaFoldDB" id="A0A2G9HZ98"/>
<accession>A0A2G9HZ98</accession>
<proteinExistence type="predicted"/>
<dbReference type="EMBL" id="NKXS01000686">
    <property type="protein sequence ID" value="PIN22834.1"/>
    <property type="molecule type" value="Genomic_DNA"/>
</dbReference>
<name>A0A2G9HZ98_9LAMI</name>
<gene>
    <name evidence="1" type="ORF">CDL12_04430</name>
</gene>
<reference evidence="2" key="1">
    <citation type="journal article" date="2018" name="Gigascience">
        <title>Genome assembly of the Pink Ipe (Handroanthus impetiginosus, Bignoniaceae), a highly valued, ecologically keystone Neotropical timber forest tree.</title>
        <authorList>
            <person name="Silva-Junior O.B."/>
            <person name="Grattapaglia D."/>
            <person name="Novaes E."/>
            <person name="Collevatti R.G."/>
        </authorList>
    </citation>
    <scope>NUCLEOTIDE SEQUENCE [LARGE SCALE GENOMIC DNA]</scope>
    <source>
        <strain evidence="2">cv. UFG-1</strain>
    </source>
</reference>
<dbReference type="Proteomes" id="UP000231279">
    <property type="component" value="Unassembled WGS sequence"/>
</dbReference>
<protein>
    <submittedName>
        <fullName evidence="1">Uncharacterized protein</fullName>
    </submittedName>
</protein>
<evidence type="ECO:0000313" key="2">
    <source>
        <dbReference type="Proteomes" id="UP000231279"/>
    </source>
</evidence>